<keyword evidence="2" id="KW-1185">Reference proteome</keyword>
<reference evidence="1 2" key="1">
    <citation type="submission" date="2015-09" db="EMBL/GenBank/DDBJ databases">
        <title>Trachymyrmex cornetzi WGS genome.</title>
        <authorList>
            <person name="Nygaard S."/>
            <person name="Hu H."/>
            <person name="Boomsma J."/>
            <person name="Zhang G."/>
        </authorList>
    </citation>
    <scope>NUCLEOTIDE SEQUENCE [LARGE SCALE GENOMIC DNA]</scope>
    <source>
        <strain evidence="1">Tcor2-1</strain>
        <tissue evidence="1">Whole body</tissue>
    </source>
</reference>
<organism evidence="1 2">
    <name type="scientific">Trachymyrmex cornetzi</name>
    <dbReference type="NCBI Taxonomy" id="471704"/>
    <lineage>
        <taxon>Eukaryota</taxon>
        <taxon>Metazoa</taxon>
        <taxon>Ecdysozoa</taxon>
        <taxon>Arthropoda</taxon>
        <taxon>Hexapoda</taxon>
        <taxon>Insecta</taxon>
        <taxon>Pterygota</taxon>
        <taxon>Neoptera</taxon>
        <taxon>Endopterygota</taxon>
        <taxon>Hymenoptera</taxon>
        <taxon>Apocrita</taxon>
        <taxon>Aculeata</taxon>
        <taxon>Formicoidea</taxon>
        <taxon>Formicidae</taxon>
        <taxon>Myrmicinae</taxon>
        <taxon>Trachymyrmex</taxon>
    </lineage>
</organism>
<proteinExistence type="predicted"/>
<protein>
    <submittedName>
        <fullName evidence="1">Uncharacterized protein</fullName>
    </submittedName>
</protein>
<evidence type="ECO:0000313" key="2">
    <source>
        <dbReference type="Proteomes" id="UP000078492"/>
    </source>
</evidence>
<dbReference type="AlphaFoldDB" id="A0A195EG42"/>
<dbReference type="Proteomes" id="UP000078492">
    <property type="component" value="Unassembled WGS sequence"/>
</dbReference>
<evidence type="ECO:0000313" key="1">
    <source>
        <dbReference type="EMBL" id="KYN27235.1"/>
    </source>
</evidence>
<sequence>MPAPTSAAGAAEGGPPRTELQELQLKAGQTTDERARRFRFAQDSRRRDNLLRDLQVVGGGEESFVGAVQRDRRGEKNVRCFRSSILSSSGVTHGGDDSGGVLRFERIKQRG</sequence>
<name>A0A195EG42_9HYME</name>
<dbReference type="EMBL" id="KQ978957">
    <property type="protein sequence ID" value="KYN27235.1"/>
    <property type="molecule type" value="Genomic_DNA"/>
</dbReference>
<gene>
    <name evidence="1" type="ORF">ALC57_03579</name>
</gene>
<accession>A0A195EG42</accession>